<dbReference type="InterPro" id="IPR000008">
    <property type="entry name" value="C2_dom"/>
</dbReference>
<dbReference type="AlphaFoldDB" id="A0A8T1QD64"/>
<dbReference type="EMBL" id="CM031829">
    <property type="protein sequence ID" value="KAG6710604.1"/>
    <property type="molecule type" value="Genomic_DNA"/>
</dbReference>
<feature type="domain" description="C2" evidence="2">
    <location>
        <begin position="1"/>
        <end position="109"/>
    </location>
</feature>
<dbReference type="Proteomes" id="UP000811609">
    <property type="component" value="Chromosome 5"/>
</dbReference>
<dbReference type="PANTHER" id="PTHR47052">
    <property type="entry name" value="CONSERVED SERINE PROLINE-RICH PROTEIN (AFU_ORTHOLOGUE AFUA_2G01790)"/>
    <property type="match status" value="1"/>
</dbReference>
<evidence type="ECO:0000256" key="1">
    <source>
        <dbReference type="SAM" id="MobiDB-lite"/>
    </source>
</evidence>
<organism evidence="3 5">
    <name type="scientific">Carya illinoinensis</name>
    <name type="common">Pecan</name>
    <dbReference type="NCBI Taxonomy" id="32201"/>
    <lineage>
        <taxon>Eukaryota</taxon>
        <taxon>Viridiplantae</taxon>
        <taxon>Streptophyta</taxon>
        <taxon>Embryophyta</taxon>
        <taxon>Tracheophyta</taxon>
        <taxon>Spermatophyta</taxon>
        <taxon>Magnoliopsida</taxon>
        <taxon>eudicotyledons</taxon>
        <taxon>Gunneridae</taxon>
        <taxon>Pentapetalae</taxon>
        <taxon>rosids</taxon>
        <taxon>fabids</taxon>
        <taxon>Fagales</taxon>
        <taxon>Juglandaceae</taxon>
        <taxon>Carya</taxon>
    </lineage>
</organism>
<dbReference type="PROSITE" id="PS50004">
    <property type="entry name" value="C2"/>
    <property type="match status" value="1"/>
</dbReference>
<gene>
    <name evidence="3" type="ORF">CIPAW_05G009600</name>
    <name evidence="4" type="ORF">I3842_05G009700</name>
</gene>
<dbReference type="PANTHER" id="PTHR47052:SF3">
    <property type="entry name" value="INGRESSION PROTEIN 1"/>
    <property type="match status" value="1"/>
</dbReference>
<accession>A0A8T1QD64</accession>
<feature type="region of interest" description="Disordered" evidence="1">
    <location>
        <begin position="217"/>
        <end position="248"/>
    </location>
</feature>
<dbReference type="EMBL" id="CM031813">
    <property type="protein sequence ID" value="KAG6652486.1"/>
    <property type="molecule type" value="Genomic_DNA"/>
</dbReference>
<keyword evidence="5" id="KW-1185">Reference proteome</keyword>
<name>A0A8T1QD64_CARIL</name>
<proteinExistence type="predicted"/>
<evidence type="ECO:0000313" key="5">
    <source>
        <dbReference type="Proteomes" id="UP000811609"/>
    </source>
</evidence>
<comment type="caution">
    <text evidence="3">The sequence shown here is derived from an EMBL/GenBank/DDBJ whole genome shotgun (WGS) entry which is preliminary data.</text>
</comment>
<reference evidence="3" key="1">
    <citation type="submission" date="2020-12" db="EMBL/GenBank/DDBJ databases">
        <title>WGS assembly of Carya illinoinensis cv. Pawnee.</title>
        <authorList>
            <person name="Platts A."/>
            <person name="Shu S."/>
            <person name="Wright S."/>
            <person name="Barry K."/>
            <person name="Edger P."/>
            <person name="Pires J.C."/>
            <person name="Schmutz J."/>
        </authorList>
    </citation>
    <scope>NUCLEOTIDE SEQUENCE</scope>
    <source>
        <tissue evidence="3">Leaf</tissue>
    </source>
</reference>
<reference evidence="4" key="2">
    <citation type="submission" date="2021-01" db="EMBL/GenBank/DDBJ databases">
        <authorList>
            <person name="Lovell J.T."/>
            <person name="Bentley N."/>
            <person name="Bhattarai G."/>
            <person name="Jenkins J.W."/>
            <person name="Sreedasyam A."/>
            <person name="Alarcon Y."/>
            <person name="Bock C."/>
            <person name="Boston L."/>
            <person name="Carlson J."/>
            <person name="Cervantes K."/>
            <person name="Clermont K."/>
            <person name="Krom N."/>
            <person name="Kubenka K."/>
            <person name="Mamidi S."/>
            <person name="Mattison C."/>
            <person name="Monteros M."/>
            <person name="Pisani C."/>
            <person name="Plott C."/>
            <person name="Rajasekar S."/>
            <person name="Rhein H.S."/>
            <person name="Rohla C."/>
            <person name="Song M."/>
            <person name="Hilaire R.S."/>
            <person name="Shu S."/>
            <person name="Wells L."/>
            <person name="Wang X."/>
            <person name="Webber J."/>
            <person name="Heerema R.J."/>
            <person name="Klein P."/>
            <person name="Conner P."/>
            <person name="Grauke L."/>
            <person name="Grimwood J."/>
            <person name="Schmutz J."/>
            <person name="Randall J.J."/>
        </authorList>
    </citation>
    <scope>NUCLEOTIDE SEQUENCE</scope>
    <source>
        <tissue evidence="4">Leaf</tissue>
    </source>
</reference>
<dbReference type="Proteomes" id="UP000811246">
    <property type="component" value="Chromosome 5"/>
</dbReference>
<evidence type="ECO:0000313" key="4">
    <source>
        <dbReference type="EMBL" id="KAG6710604.1"/>
    </source>
</evidence>
<dbReference type="CDD" id="cd00030">
    <property type="entry name" value="C2"/>
    <property type="match status" value="1"/>
</dbReference>
<dbReference type="InterPro" id="IPR052981">
    <property type="entry name" value="Ingression_C2_domain"/>
</dbReference>
<dbReference type="Pfam" id="PF00168">
    <property type="entry name" value="C2"/>
    <property type="match status" value="1"/>
</dbReference>
<protein>
    <recommendedName>
        <fullName evidence="2">C2 domain-containing protein</fullName>
    </recommendedName>
</protein>
<evidence type="ECO:0000259" key="2">
    <source>
        <dbReference type="PROSITE" id="PS50004"/>
    </source>
</evidence>
<feature type="compositionally biased region" description="Pro residues" evidence="1">
    <location>
        <begin position="235"/>
        <end position="248"/>
    </location>
</feature>
<dbReference type="SMART" id="SM00239">
    <property type="entry name" value="C2"/>
    <property type="match status" value="1"/>
</dbReference>
<evidence type="ECO:0000313" key="3">
    <source>
        <dbReference type="EMBL" id="KAG6652486.1"/>
    </source>
</evidence>
<sequence length="248" mass="27343">MSIMGIQGQLLEVTVVACHKLKDTEWISKQDPYVCLEYGSTKFSTKTCTDGHTDPVFQEKFSFLLIEGLRELTCEVWNSNTIKRNTFIGSGKALLQSVLSSGYDDSVWPLQDKNGRCVGQVRLILHYENNVPKPATSCFARPSPSSFGPYVTQPLFQYPHWCSSTTAANPYPTPAPAAPCAPPARPYPAPSDPYSLYPPPPPSAVYPPPPIYPQNSAYPPSLYPPPPQSSHSFYPPGPYQGTYPPPPY</sequence>